<dbReference type="InterPro" id="IPR042099">
    <property type="entry name" value="ANL_N_sf"/>
</dbReference>
<evidence type="ECO:0000313" key="3">
    <source>
        <dbReference type="EMBL" id="AXK32473.1"/>
    </source>
</evidence>
<dbReference type="RefSeq" id="WP_208876699.1">
    <property type="nucleotide sequence ID" value="NZ_CP031320.1"/>
</dbReference>
<protein>
    <recommendedName>
        <fullName evidence="5">Long-chain fatty acid--CoA ligase</fullName>
    </recommendedName>
</protein>
<organism evidence="3 4">
    <name type="scientific">Streptomyces armeniacus</name>
    <dbReference type="NCBI Taxonomy" id="83291"/>
    <lineage>
        <taxon>Bacteria</taxon>
        <taxon>Bacillati</taxon>
        <taxon>Actinomycetota</taxon>
        <taxon>Actinomycetes</taxon>
        <taxon>Kitasatosporales</taxon>
        <taxon>Streptomycetaceae</taxon>
        <taxon>Streptomyces</taxon>
    </lineage>
</organism>
<dbReference type="PROSITE" id="PS00455">
    <property type="entry name" value="AMP_BINDING"/>
    <property type="match status" value="1"/>
</dbReference>
<reference evidence="3 4" key="1">
    <citation type="submission" date="2018-07" db="EMBL/GenBank/DDBJ databases">
        <title>Draft genome of the type strain Streptomyces armeniacus ATCC 15676.</title>
        <authorList>
            <person name="Labana P."/>
            <person name="Gosse J.T."/>
            <person name="Boddy C.N."/>
        </authorList>
    </citation>
    <scope>NUCLEOTIDE SEQUENCE [LARGE SCALE GENOMIC DNA]</scope>
    <source>
        <strain evidence="3 4">ATCC 15676</strain>
    </source>
</reference>
<evidence type="ECO:0000259" key="1">
    <source>
        <dbReference type="Pfam" id="PF00501"/>
    </source>
</evidence>
<dbReference type="InterPro" id="IPR020845">
    <property type="entry name" value="AMP-binding_CS"/>
</dbReference>
<proteinExistence type="predicted"/>
<dbReference type="GO" id="GO:0016877">
    <property type="term" value="F:ligase activity, forming carbon-sulfur bonds"/>
    <property type="evidence" value="ECO:0007669"/>
    <property type="project" value="UniProtKB-ARBA"/>
</dbReference>
<gene>
    <name evidence="3" type="ORF">DVA86_07200</name>
</gene>
<keyword evidence="4" id="KW-1185">Reference proteome</keyword>
<dbReference type="InterPro" id="IPR050237">
    <property type="entry name" value="ATP-dep_AMP-bd_enzyme"/>
</dbReference>
<dbReference type="SUPFAM" id="SSF56801">
    <property type="entry name" value="Acetyl-CoA synthetase-like"/>
    <property type="match status" value="1"/>
</dbReference>
<dbReference type="Gene3D" id="3.40.50.12780">
    <property type="entry name" value="N-terminal domain of ligase-like"/>
    <property type="match status" value="1"/>
</dbReference>
<dbReference type="Gene3D" id="3.30.300.30">
    <property type="match status" value="1"/>
</dbReference>
<dbReference type="Proteomes" id="UP000254425">
    <property type="component" value="Chromosome"/>
</dbReference>
<evidence type="ECO:0000259" key="2">
    <source>
        <dbReference type="Pfam" id="PF13193"/>
    </source>
</evidence>
<accession>A0A345XLF7</accession>
<sequence>MRYLDLVRGPAARFRDKSAVVGNGRRLSFAELHDRVGRLGTVLRGLGVKPGDRVALLAANELEYLEIQAACLRFGFALVPVNVRLTEHELRFILSDCTPTLLVVGRDEEERAAPLAAETGIPRMLGLGDPGAIPSYDTALAAAAPDEGGGPGDPGLPATILYTSGTTGSPKGAVIDRLGFTARVLVNAVELGARPDDVHQASLPMFHIAAFLSYAYTAVGGTVVMLPEFKPALALRTMERERVTSTVLVPTTIAMLLDSPAAAGADLSALRLMIYGGSAIEPGPLRRAMERLGCDFHQQYGMTETGGQTILRPADHDPGDAERLASAGTEAVGLEVGIVDGDDVPVPRGEVGEIVCRGPSVMVGYWNRPEATAEALRGGWMHTGDLGYRDDRGCLHITDRRNDMIITGGENVYPREVEAALADHPGISELAVVGTPDPRWGQVVTAVLVGPAPPDGELSDWARERLAGFKVPRRWVRVDTLPRNVTGKVLKHRLRSDLSRTED</sequence>
<feature type="domain" description="AMP-binding enzyme C-terminal" evidence="2">
    <location>
        <begin position="416"/>
        <end position="488"/>
    </location>
</feature>
<dbReference type="PANTHER" id="PTHR43767:SF7">
    <property type="entry name" value="MEDIUM_LONG-CHAIN-FATTY-ACID--COA LIGASE FADD8"/>
    <property type="match status" value="1"/>
</dbReference>
<dbReference type="Pfam" id="PF13193">
    <property type="entry name" value="AMP-binding_C"/>
    <property type="match status" value="1"/>
</dbReference>
<feature type="domain" description="AMP-dependent synthetase/ligase" evidence="1">
    <location>
        <begin position="11"/>
        <end position="366"/>
    </location>
</feature>
<evidence type="ECO:0008006" key="5">
    <source>
        <dbReference type="Google" id="ProtNLM"/>
    </source>
</evidence>
<dbReference type="Pfam" id="PF00501">
    <property type="entry name" value="AMP-binding"/>
    <property type="match status" value="1"/>
</dbReference>
<dbReference type="InterPro" id="IPR045851">
    <property type="entry name" value="AMP-bd_C_sf"/>
</dbReference>
<dbReference type="KEGG" id="sarm:DVA86_07200"/>
<evidence type="ECO:0000313" key="4">
    <source>
        <dbReference type="Proteomes" id="UP000254425"/>
    </source>
</evidence>
<dbReference type="PANTHER" id="PTHR43767">
    <property type="entry name" value="LONG-CHAIN-FATTY-ACID--COA LIGASE"/>
    <property type="match status" value="1"/>
</dbReference>
<dbReference type="AlphaFoldDB" id="A0A345XLF7"/>
<name>A0A345XLF7_9ACTN</name>
<dbReference type="InterPro" id="IPR025110">
    <property type="entry name" value="AMP-bd_C"/>
</dbReference>
<dbReference type="EMBL" id="CP031320">
    <property type="protein sequence ID" value="AXK32473.1"/>
    <property type="molecule type" value="Genomic_DNA"/>
</dbReference>
<dbReference type="InterPro" id="IPR000873">
    <property type="entry name" value="AMP-dep_synth/lig_dom"/>
</dbReference>